<dbReference type="InterPro" id="IPR029044">
    <property type="entry name" value="Nucleotide-diphossugar_trans"/>
</dbReference>
<evidence type="ECO:0000259" key="1">
    <source>
        <dbReference type="Pfam" id="PF00535"/>
    </source>
</evidence>
<dbReference type="Gene3D" id="3.90.550.10">
    <property type="entry name" value="Spore Coat Polysaccharide Biosynthesis Protein SpsA, Chain A"/>
    <property type="match status" value="1"/>
</dbReference>
<accession>A0A5B0SZ63</accession>
<dbReference type="Proteomes" id="UP000323297">
    <property type="component" value="Unassembled WGS sequence"/>
</dbReference>
<dbReference type="EMBL" id="VTZD01000022">
    <property type="protein sequence ID" value="KAA1142483.1"/>
    <property type="molecule type" value="Genomic_DNA"/>
</dbReference>
<dbReference type="Pfam" id="PF00535">
    <property type="entry name" value="Glycos_transf_2"/>
    <property type="match status" value="1"/>
</dbReference>
<feature type="domain" description="Glycosyltransferase 2-like" evidence="1">
    <location>
        <begin position="4"/>
        <end position="164"/>
    </location>
</feature>
<keyword evidence="2" id="KW-0808">Transferase</keyword>
<sequence length="296" mass="33374">MKLSVCVSTYNQEKYIKECLDSIDMQEMEIPFEIIVGVDKSSDNTLSIVSNFAKTATNTVKIITSDTQVGASENYLRIHQIANGEYVCHIDGDDLMLQGKLQKQVSILDSNSNLSAVWHNMVLFSDSGDVLNPSYASVWDGEISLSDFLRVGFVSAHSSIMYRRDCRSTYKYDYPVPDYAIFLDLLAHGNGYVINQSLGQYRHNVVSGVISTGFNSFKCNLYRSLYDFVLTADGSSYRKKDIFCFSLLNLLSDIKSKRGVDRLLMLILKKNISLVNPFILIDSYKKMMLASVRKKG</sequence>
<reference evidence="2 3" key="1">
    <citation type="submission" date="2019-08" db="EMBL/GenBank/DDBJ databases">
        <title>Draft genome sequence of Citrobacter portucalensis strain isolated from green turtle.</title>
        <authorList>
            <person name="Fernandes M.R."/>
            <person name="Sellera F.P."/>
            <person name="Goldeberg D.W."/>
            <person name="Costa D.C."/>
            <person name="Lincopan N."/>
        </authorList>
    </citation>
    <scope>NUCLEOTIDE SEQUENCE [LARGE SCALE GENOMIC DNA]</scope>
    <source>
        <strain evidence="2 3">TV06</strain>
    </source>
</reference>
<evidence type="ECO:0000313" key="3">
    <source>
        <dbReference type="Proteomes" id="UP000323297"/>
    </source>
</evidence>
<dbReference type="SUPFAM" id="SSF53448">
    <property type="entry name" value="Nucleotide-diphospho-sugar transferases"/>
    <property type="match status" value="1"/>
</dbReference>
<dbReference type="PANTHER" id="PTHR22916">
    <property type="entry name" value="GLYCOSYLTRANSFERASE"/>
    <property type="match status" value="1"/>
</dbReference>
<dbReference type="PANTHER" id="PTHR22916:SF3">
    <property type="entry name" value="UDP-GLCNAC:BETAGAL BETA-1,3-N-ACETYLGLUCOSAMINYLTRANSFERASE-LIKE PROTEIN 1"/>
    <property type="match status" value="1"/>
</dbReference>
<comment type="caution">
    <text evidence="2">The sequence shown here is derived from an EMBL/GenBank/DDBJ whole genome shotgun (WGS) entry which is preliminary data.</text>
</comment>
<dbReference type="GO" id="GO:0016758">
    <property type="term" value="F:hexosyltransferase activity"/>
    <property type="evidence" value="ECO:0007669"/>
    <property type="project" value="UniProtKB-ARBA"/>
</dbReference>
<proteinExistence type="predicted"/>
<dbReference type="InterPro" id="IPR001173">
    <property type="entry name" value="Glyco_trans_2-like"/>
</dbReference>
<protein>
    <submittedName>
        <fullName evidence="2">Glycosyltransferase</fullName>
    </submittedName>
</protein>
<dbReference type="AlphaFoldDB" id="A0A5B0SZ63"/>
<gene>
    <name evidence="2" type="ORF">D3H66_17580</name>
</gene>
<name>A0A5B0SZ63_9ENTR</name>
<evidence type="ECO:0000313" key="2">
    <source>
        <dbReference type="EMBL" id="KAA1142483.1"/>
    </source>
</evidence>
<dbReference type="RefSeq" id="WP_149607978.1">
    <property type="nucleotide sequence ID" value="NZ_JAMWIT010000001.1"/>
</dbReference>
<organism evidence="2 3">
    <name type="scientific">Citrobacter portucalensis</name>
    <dbReference type="NCBI Taxonomy" id="1639133"/>
    <lineage>
        <taxon>Bacteria</taxon>
        <taxon>Pseudomonadati</taxon>
        <taxon>Pseudomonadota</taxon>
        <taxon>Gammaproteobacteria</taxon>
        <taxon>Enterobacterales</taxon>
        <taxon>Enterobacteriaceae</taxon>
        <taxon>Citrobacter</taxon>
        <taxon>Citrobacter freundii complex</taxon>
    </lineage>
</organism>